<dbReference type="RefSeq" id="WP_184222276.1">
    <property type="nucleotide sequence ID" value="NZ_JACHIP010000010.1"/>
</dbReference>
<evidence type="ECO:0000313" key="3">
    <source>
        <dbReference type="Proteomes" id="UP000540989"/>
    </source>
</evidence>
<gene>
    <name evidence="2" type="ORF">HDF16_004891</name>
</gene>
<reference evidence="2 3" key="1">
    <citation type="submission" date="2020-08" db="EMBL/GenBank/DDBJ databases">
        <title>Genomic Encyclopedia of Type Strains, Phase IV (KMG-V): Genome sequencing to study the core and pangenomes of soil and plant-associated prokaryotes.</title>
        <authorList>
            <person name="Whitman W."/>
        </authorList>
    </citation>
    <scope>NUCLEOTIDE SEQUENCE [LARGE SCALE GENOMIC DNA]</scope>
    <source>
        <strain evidence="2 3">M8UP14</strain>
    </source>
</reference>
<keyword evidence="1" id="KW-0472">Membrane</keyword>
<dbReference type="AlphaFoldDB" id="A0A7W8E7E1"/>
<comment type="caution">
    <text evidence="2">The sequence shown here is derived from an EMBL/GenBank/DDBJ whole genome shotgun (WGS) entry which is preliminary data.</text>
</comment>
<feature type="transmembrane region" description="Helical" evidence="1">
    <location>
        <begin position="36"/>
        <end position="57"/>
    </location>
</feature>
<keyword evidence="1" id="KW-1133">Transmembrane helix</keyword>
<organism evidence="2 3">
    <name type="scientific">Granulicella aggregans</name>
    <dbReference type="NCBI Taxonomy" id="474949"/>
    <lineage>
        <taxon>Bacteria</taxon>
        <taxon>Pseudomonadati</taxon>
        <taxon>Acidobacteriota</taxon>
        <taxon>Terriglobia</taxon>
        <taxon>Terriglobales</taxon>
        <taxon>Acidobacteriaceae</taxon>
        <taxon>Granulicella</taxon>
    </lineage>
</organism>
<feature type="transmembrane region" description="Helical" evidence="1">
    <location>
        <begin position="131"/>
        <end position="152"/>
    </location>
</feature>
<evidence type="ECO:0000313" key="2">
    <source>
        <dbReference type="EMBL" id="MBB5060155.1"/>
    </source>
</evidence>
<proteinExistence type="predicted"/>
<feature type="transmembrane region" description="Helical" evidence="1">
    <location>
        <begin position="69"/>
        <end position="92"/>
    </location>
</feature>
<dbReference type="Proteomes" id="UP000540989">
    <property type="component" value="Unassembled WGS sequence"/>
</dbReference>
<keyword evidence="3" id="KW-1185">Reference proteome</keyword>
<feature type="transmembrane region" description="Helical" evidence="1">
    <location>
        <begin position="172"/>
        <end position="193"/>
    </location>
</feature>
<keyword evidence="1" id="KW-0812">Transmembrane</keyword>
<dbReference type="EMBL" id="JACHIP010000010">
    <property type="protein sequence ID" value="MBB5060155.1"/>
    <property type="molecule type" value="Genomic_DNA"/>
</dbReference>
<feature type="transmembrane region" description="Helical" evidence="1">
    <location>
        <begin position="12"/>
        <end position="30"/>
    </location>
</feature>
<sequence length="213" mass="23340">MTAQAYSTFTSRLIALWFVIAFSASALHWIKTPPTVPPLPLGIAAGLPLIVFGVWYASSRTFRDFCMGLDRSVLTMIQSWRVAGFVFLVLYTHQILPGMFALPAGWGDISIGATAPFVARNWGRRAHKVGFVLWQALGAIDLFTAVGLGSTVSLMHSEGVPTSAMTVLPMSLIPTFAVPLLLIFHFICIAQVYTQPVSERLLFDRATESMRSC</sequence>
<accession>A0A7W8E7E1</accession>
<name>A0A7W8E7E1_9BACT</name>
<feature type="transmembrane region" description="Helical" evidence="1">
    <location>
        <begin position="98"/>
        <end position="119"/>
    </location>
</feature>
<evidence type="ECO:0000256" key="1">
    <source>
        <dbReference type="SAM" id="Phobius"/>
    </source>
</evidence>
<protein>
    <submittedName>
        <fullName evidence="2">Uncharacterized protein</fullName>
    </submittedName>
</protein>